<dbReference type="PANTHER" id="PTHR42643:SF24">
    <property type="entry name" value="IONOTROPIC RECEPTOR 60A"/>
    <property type="match status" value="1"/>
</dbReference>
<sequence>MELCISGKLNPVVVSNDIRNVIGESLWTKKIIPTISVAENFGINNDSVTFSPKLLTYILSTNELQTVLQKIKSLPWWNIKSYFFIVEVSQICNDNNSWNILQIMWKMNFLSSLFICRDIDNTITLYTYNPYANYAPHPWQHVNTTFNQQGQQWTLFKKSDSSGQHDCNELFFDKTKLLNGSKVIVIKPYLHRTIKVAYDIDSIRNILPYLTLKTFKEIFSALNVRPIIYYSDFKRGKDPTIQTRKQFLNDVINGKYEIVLMYLTVTDDNFDFLYPRFPETFLIITHHNKIPLFVDSMESVFSIEVIILTVIVFVIMWIVFKLCKKPSIGSGLLEILRLVLSTSILLKFYRSSLKIFLVSILIFVMFMNNIYQGFMSAYSTKLYREEINSVTDLQNLKYSIYSEPYLVKVFGFDLWTDTQKKYVQFHVNDPCDNLINGNDSRSACFTSMRDFQWGLDHNMHILLFSSQLFYSPGICNDWPLKPRVDHVMSQLSAGGFIRLWNNRRRNKLLRDLKVKESEVSDPYRPIVMSDLYSVFLFLVISLSISIFAFIGEVSIPRLHLCMK</sequence>
<keyword evidence="5 8" id="KW-0472">Membrane</keyword>
<feature type="transmembrane region" description="Helical" evidence="8">
    <location>
        <begin position="531"/>
        <end position="550"/>
    </location>
</feature>
<name>A0AAV7IUQ0_COTGL</name>
<keyword evidence="7" id="KW-0325">Glycoprotein</keyword>
<keyword evidence="4 8" id="KW-1133">Transmembrane helix</keyword>
<feature type="transmembrane region" description="Helical" evidence="8">
    <location>
        <begin position="332"/>
        <end position="349"/>
    </location>
</feature>
<dbReference type="GO" id="GO:0005886">
    <property type="term" value="C:plasma membrane"/>
    <property type="evidence" value="ECO:0007669"/>
    <property type="project" value="UniProtKB-SubCell"/>
</dbReference>
<dbReference type="EMBL" id="JAHXZJ010000747">
    <property type="protein sequence ID" value="KAH0557838.1"/>
    <property type="molecule type" value="Genomic_DNA"/>
</dbReference>
<comment type="caution">
    <text evidence="9">The sequence shown here is derived from an EMBL/GenBank/DDBJ whole genome shotgun (WGS) entry which is preliminary data.</text>
</comment>
<evidence type="ECO:0000256" key="8">
    <source>
        <dbReference type="SAM" id="Phobius"/>
    </source>
</evidence>
<keyword evidence="2" id="KW-1003">Cell membrane</keyword>
<keyword evidence="6" id="KW-0675">Receptor</keyword>
<evidence type="ECO:0000313" key="9">
    <source>
        <dbReference type="EMBL" id="KAH0557838.1"/>
    </source>
</evidence>
<keyword evidence="3 8" id="KW-0812">Transmembrane</keyword>
<evidence type="ECO:0000313" key="10">
    <source>
        <dbReference type="Proteomes" id="UP000826195"/>
    </source>
</evidence>
<feature type="transmembrane region" description="Helical" evidence="8">
    <location>
        <begin position="355"/>
        <end position="374"/>
    </location>
</feature>
<evidence type="ECO:0000256" key="7">
    <source>
        <dbReference type="ARBA" id="ARBA00023180"/>
    </source>
</evidence>
<gene>
    <name evidence="9" type="ORF">KQX54_012184</name>
</gene>
<accession>A0AAV7IUQ0</accession>
<evidence type="ECO:0000256" key="3">
    <source>
        <dbReference type="ARBA" id="ARBA00022692"/>
    </source>
</evidence>
<evidence type="ECO:0000256" key="4">
    <source>
        <dbReference type="ARBA" id="ARBA00022989"/>
    </source>
</evidence>
<evidence type="ECO:0008006" key="11">
    <source>
        <dbReference type="Google" id="ProtNLM"/>
    </source>
</evidence>
<dbReference type="AlphaFoldDB" id="A0AAV7IUQ0"/>
<evidence type="ECO:0000256" key="6">
    <source>
        <dbReference type="ARBA" id="ARBA00023170"/>
    </source>
</evidence>
<dbReference type="Proteomes" id="UP000826195">
    <property type="component" value="Unassembled WGS sequence"/>
</dbReference>
<keyword evidence="10" id="KW-1185">Reference proteome</keyword>
<organism evidence="9 10">
    <name type="scientific">Cotesia glomerata</name>
    <name type="common">Lepidopteran parasitic wasp</name>
    <name type="synonym">Apanteles glomeratus</name>
    <dbReference type="NCBI Taxonomy" id="32391"/>
    <lineage>
        <taxon>Eukaryota</taxon>
        <taxon>Metazoa</taxon>
        <taxon>Ecdysozoa</taxon>
        <taxon>Arthropoda</taxon>
        <taxon>Hexapoda</taxon>
        <taxon>Insecta</taxon>
        <taxon>Pterygota</taxon>
        <taxon>Neoptera</taxon>
        <taxon>Endopterygota</taxon>
        <taxon>Hymenoptera</taxon>
        <taxon>Apocrita</taxon>
        <taxon>Ichneumonoidea</taxon>
        <taxon>Braconidae</taxon>
        <taxon>Microgastrinae</taxon>
        <taxon>Cotesia</taxon>
    </lineage>
</organism>
<comment type="subcellular location">
    <subcellularLocation>
        <location evidence="1">Cell membrane</location>
        <topology evidence="1">Multi-pass membrane protein</topology>
    </subcellularLocation>
</comment>
<dbReference type="PANTHER" id="PTHR42643">
    <property type="entry name" value="IONOTROPIC RECEPTOR 20A-RELATED"/>
    <property type="match status" value="1"/>
</dbReference>
<proteinExistence type="predicted"/>
<evidence type="ECO:0000256" key="5">
    <source>
        <dbReference type="ARBA" id="ARBA00023136"/>
    </source>
</evidence>
<dbReference type="InterPro" id="IPR052192">
    <property type="entry name" value="Insect_Ionotropic_Sensory_Rcpt"/>
</dbReference>
<reference evidence="9 10" key="1">
    <citation type="journal article" date="2021" name="J. Hered.">
        <title>A chromosome-level genome assembly of the parasitoid wasp, Cotesia glomerata (Hymenoptera: Braconidae).</title>
        <authorList>
            <person name="Pinto B.J."/>
            <person name="Weis J.J."/>
            <person name="Gamble T."/>
            <person name="Ode P.J."/>
            <person name="Paul R."/>
            <person name="Zaspel J.M."/>
        </authorList>
    </citation>
    <scope>NUCLEOTIDE SEQUENCE [LARGE SCALE GENOMIC DNA]</scope>
    <source>
        <strain evidence="9">CgM1</strain>
    </source>
</reference>
<feature type="transmembrane region" description="Helical" evidence="8">
    <location>
        <begin position="300"/>
        <end position="320"/>
    </location>
</feature>
<protein>
    <recommendedName>
        <fullName evidence="11">Ionotropic receptor</fullName>
    </recommendedName>
</protein>
<evidence type="ECO:0000256" key="1">
    <source>
        <dbReference type="ARBA" id="ARBA00004651"/>
    </source>
</evidence>
<evidence type="ECO:0000256" key="2">
    <source>
        <dbReference type="ARBA" id="ARBA00022475"/>
    </source>
</evidence>